<evidence type="ECO:0008006" key="3">
    <source>
        <dbReference type="Google" id="ProtNLM"/>
    </source>
</evidence>
<name>A0ABX5RS01_9BURK</name>
<keyword evidence="2" id="KW-1185">Reference proteome</keyword>
<sequence>MSTAPKHGSTASPTHEMLPVLVLQGMSAATSRAAVSYQFARPPGVADLQAVSDAMQPLADAAMRGAFSGSGPAGPGTMAVLGPAVLSSAACARQQLQLCNVDERAFQLLRGMVARLRSEKVLVDSIQVVDMEHANAQPVQPDWPDEDNEEVAYPVPGARATALLAFEDTDFSKVRRCLVEVDNRLFPDQVTRFAAWVQPWYALLEAGAFAMPVGHPAVTDSIAGFVSHFDPVTIEVSVDRFMASECAWGILANMVCAFDWQPRTLAGISVD</sequence>
<dbReference type="EMBL" id="CP036401">
    <property type="protein sequence ID" value="QBI01291.1"/>
    <property type="molecule type" value="Genomic_DNA"/>
</dbReference>
<accession>A0ABX5RS01</accession>
<dbReference type="RefSeq" id="WP_131145413.1">
    <property type="nucleotide sequence ID" value="NZ_BMWV01000003.1"/>
</dbReference>
<protein>
    <recommendedName>
        <fullName evidence="3">EthD domain-containing protein</fullName>
    </recommendedName>
</protein>
<organism evidence="1 2">
    <name type="scientific">Pseudoduganella albidiflava</name>
    <dbReference type="NCBI Taxonomy" id="321983"/>
    <lineage>
        <taxon>Bacteria</taxon>
        <taxon>Pseudomonadati</taxon>
        <taxon>Pseudomonadota</taxon>
        <taxon>Betaproteobacteria</taxon>
        <taxon>Burkholderiales</taxon>
        <taxon>Oxalobacteraceae</taxon>
        <taxon>Telluria group</taxon>
        <taxon>Pseudoduganella</taxon>
    </lineage>
</organism>
<evidence type="ECO:0000313" key="2">
    <source>
        <dbReference type="Proteomes" id="UP000292307"/>
    </source>
</evidence>
<proteinExistence type="predicted"/>
<gene>
    <name evidence="1" type="ORF">EYF70_10890</name>
</gene>
<reference evidence="1 2" key="1">
    <citation type="submission" date="2019-02" db="EMBL/GenBank/DDBJ databases">
        <title>Draft Genome Sequences of Six Type Strains of the Genus Massilia.</title>
        <authorList>
            <person name="Miess H."/>
            <person name="Frediansyhah A."/>
            <person name="Gross H."/>
        </authorList>
    </citation>
    <scope>NUCLEOTIDE SEQUENCE [LARGE SCALE GENOMIC DNA]</scope>
    <source>
        <strain evidence="1 2">DSM 17472</strain>
    </source>
</reference>
<evidence type="ECO:0000313" key="1">
    <source>
        <dbReference type="EMBL" id="QBI01291.1"/>
    </source>
</evidence>
<dbReference type="Proteomes" id="UP000292307">
    <property type="component" value="Chromosome"/>
</dbReference>